<proteinExistence type="predicted"/>
<dbReference type="Proteomes" id="UP000559256">
    <property type="component" value="Unassembled WGS sequence"/>
</dbReference>
<keyword evidence="3" id="KW-1185">Reference proteome</keyword>
<evidence type="ECO:0000313" key="3">
    <source>
        <dbReference type="Proteomes" id="UP000559256"/>
    </source>
</evidence>
<dbReference type="EMBL" id="JAACJM010000007">
    <property type="protein sequence ID" value="KAF5371596.1"/>
    <property type="molecule type" value="Genomic_DNA"/>
</dbReference>
<reference evidence="2 3" key="1">
    <citation type="journal article" date="2020" name="ISME J.">
        <title>Uncovering the hidden diversity of litter-decomposition mechanisms in mushroom-forming fungi.</title>
        <authorList>
            <person name="Floudas D."/>
            <person name="Bentzer J."/>
            <person name="Ahren D."/>
            <person name="Johansson T."/>
            <person name="Persson P."/>
            <person name="Tunlid A."/>
        </authorList>
    </citation>
    <scope>NUCLEOTIDE SEQUENCE [LARGE SCALE GENOMIC DNA]</scope>
    <source>
        <strain evidence="2 3">CBS 291.85</strain>
    </source>
</reference>
<dbReference type="InterPro" id="IPR010730">
    <property type="entry name" value="HET"/>
</dbReference>
<organism evidence="2 3">
    <name type="scientific">Tetrapyrgos nigripes</name>
    <dbReference type="NCBI Taxonomy" id="182062"/>
    <lineage>
        <taxon>Eukaryota</taxon>
        <taxon>Fungi</taxon>
        <taxon>Dikarya</taxon>
        <taxon>Basidiomycota</taxon>
        <taxon>Agaricomycotina</taxon>
        <taxon>Agaricomycetes</taxon>
        <taxon>Agaricomycetidae</taxon>
        <taxon>Agaricales</taxon>
        <taxon>Marasmiineae</taxon>
        <taxon>Marasmiaceae</taxon>
        <taxon>Tetrapyrgos</taxon>
    </lineage>
</organism>
<dbReference type="OrthoDB" id="674604at2759"/>
<dbReference type="PANTHER" id="PTHR10622:SF10">
    <property type="entry name" value="HET DOMAIN-CONTAINING PROTEIN"/>
    <property type="match status" value="1"/>
</dbReference>
<protein>
    <recommendedName>
        <fullName evidence="1">Heterokaryon incompatibility domain-containing protein</fullName>
    </recommendedName>
</protein>
<sequence>MDANLNNNRAHVSMNYCFRTAKAAGLIDVHTRKLKDFTEDDTIPPYVILSHRWVHDEEVNYRDFLELLSKTKKKSGYRKIKGACKQASLDGHHFIWIDTCCLDQDDSDDVARNINSMYSYYRNSTVCYTYLSDVYTPKYGFSKAGAWSDSGWFGRGWTLQELLAPRKVVFFNARWEFVGDKDQLKFPISRLTGIPSSVLDGSSSMEDIDLQERMAWCAGRRTTKPPDLAYCLLGILGVSMTPDYTEDARTALQRLQKVLVQSYPDRFLEFRGDDIYAMLLRKNARSWIGTGSDSSPSPENNAVVSYSSPNDYDSISLLHPDSKHFVTTTCSVEVGPFVQEPVILVDLRHKLALAGLGPE</sequence>
<feature type="domain" description="Heterokaryon incompatibility" evidence="1">
    <location>
        <begin position="46"/>
        <end position="133"/>
    </location>
</feature>
<dbReference type="AlphaFoldDB" id="A0A8H5GUN2"/>
<gene>
    <name evidence="2" type="ORF">D9758_003401</name>
</gene>
<dbReference type="Pfam" id="PF06985">
    <property type="entry name" value="HET"/>
    <property type="match status" value="1"/>
</dbReference>
<accession>A0A8H5GUN2</accession>
<comment type="caution">
    <text evidence="2">The sequence shown here is derived from an EMBL/GenBank/DDBJ whole genome shotgun (WGS) entry which is preliminary data.</text>
</comment>
<name>A0A8H5GUN2_9AGAR</name>
<evidence type="ECO:0000313" key="2">
    <source>
        <dbReference type="EMBL" id="KAF5371596.1"/>
    </source>
</evidence>
<evidence type="ECO:0000259" key="1">
    <source>
        <dbReference type="Pfam" id="PF06985"/>
    </source>
</evidence>
<dbReference type="PANTHER" id="PTHR10622">
    <property type="entry name" value="HET DOMAIN-CONTAINING PROTEIN"/>
    <property type="match status" value="1"/>
</dbReference>